<evidence type="ECO:0000256" key="2">
    <source>
        <dbReference type="ARBA" id="ARBA00009773"/>
    </source>
</evidence>
<evidence type="ECO:0000256" key="3">
    <source>
        <dbReference type="ARBA" id="ARBA00022692"/>
    </source>
</evidence>
<feature type="transmembrane region" description="Helical" evidence="6">
    <location>
        <begin position="12"/>
        <end position="45"/>
    </location>
</feature>
<evidence type="ECO:0000256" key="5">
    <source>
        <dbReference type="ARBA" id="ARBA00023136"/>
    </source>
</evidence>
<dbReference type="PANTHER" id="PTHR21716:SF4">
    <property type="entry name" value="TRANSMEMBRANE PROTEIN 245"/>
    <property type="match status" value="1"/>
</dbReference>
<evidence type="ECO:0000313" key="7">
    <source>
        <dbReference type="EMBL" id="SDW84237.1"/>
    </source>
</evidence>
<evidence type="ECO:0000256" key="1">
    <source>
        <dbReference type="ARBA" id="ARBA00004141"/>
    </source>
</evidence>
<comment type="subcellular location">
    <subcellularLocation>
        <location evidence="1">Membrane</location>
        <topology evidence="1">Multi-pass membrane protein</topology>
    </subcellularLocation>
</comment>
<evidence type="ECO:0000256" key="6">
    <source>
        <dbReference type="SAM" id="Phobius"/>
    </source>
</evidence>
<keyword evidence="4 6" id="KW-1133">Transmembrane helix</keyword>
<dbReference type="GO" id="GO:0016020">
    <property type="term" value="C:membrane"/>
    <property type="evidence" value="ECO:0007669"/>
    <property type="project" value="UniProtKB-SubCell"/>
</dbReference>
<dbReference type="EMBL" id="FNNO01000006">
    <property type="protein sequence ID" value="SDW84237.1"/>
    <property type="molecule type" value="Genomic_DNA"/>
</dbReference>
<dbReference type="AlphaFoldDB" id="A0A8X8LBB4"/>
<keyword evidence="3 6" id="KW-0812">Transmembrane</keyword>
<feature type="transmembrane region" description="Helical" evidence="6">
    <location>
        <begin position="156"/>
        <end position="178"/>
    </location>
</feature>
<keyword evidence="5 6" id="KW-0472">Membrane</keyword>
<feature type="transmembrane region" description="Helical" evidence="6">
    <location>
        <begin position="226"/>
        <end position="254"/>
    </location>
</feature>
<reference evidence="7 8" key="1">
    <citation type="submission" date="2016-10" db="EMBL/GenBank/DDBJ databases">
        <authorList>
            <person name="Varghese N."/>
            <person name="Submissions S."/>
        </authorList>
    </citation>
    <scope>NUCLEOTIDE SEQUENCE [LARGE SCALE GENOMIC DNA]</scope>
    <source>
        <strain evidence="7 8">DSM 25353</strain>
    </source>
</reference>
<feature type="transmembrane region" description="Helical" evidence="6">
    <location>
        <begin position="198"/>
        <end position="219"/>
    </location>
</feature>
<gene>
    <name evidence="7" type="ORF">SAMN05444410_106106</name>
</gene>
<accession>A0A8X8LBB4</accession>
<dbReference type="Pfam" id="PF01594">
    <property type="entry name" value="AI-2E_transport"/>
    <property type="match status" value="1"/>
</dbReference>
<dbReference type="Proteomes" id="UP000198711">
    <property type="component" value="Unassembled WGS sequence"/>
</dbReference>
<protein>
    <submittedName>
        <fullName evidence="7">Predicted PurR-regulated permease PerM</fullName>
    </submittedName>
</protein>
<comment type="caution">
    <text evidence="7">The sequence shown here is derived from an EMBL/GenBank/DDBJ whole genome shotgun (WGS) entry which is preliminary data.</text>
</comment>
<comment type="similarity">
    <text evidence="2">Belongs to the autoinducer-2 exporter (AI-2E) (TC 2.A.86) family.</text>
</comment>
<dbReference type="PANTHER" id="PTHR21716">
    <property type="entry name" value="TRANSMEMBRANE PROTEIN"/>
    <property type="match status" value="1"/>
</dbReference>
<evidence type="ECO:0000256" key="4">
    <source>
        <dbReference type="ARBA" id="ARBA00022989"/>
    </source>
</evidence>
<evidence type="ECO:0000313" key="8">
    <source>
        <dbReference type="Proteomes" id="UP000198711"/>
    </source>
</evidence>
<feature type="transmembrane region" description="Helical" evidence="6">
    <location>
        <begin position="65"/>
        <end position="88"/>
    </location>
</feature>
<feature type="transmembrane region" description="Helical" evidence="6">
    <location>
        <begin position="313"/>
        <end position="331"/>
    </location>
</feature>
<keyword evidence="8" id="KW-1185">Reference proteome</keyword>
<feature type="transmembrane region" description="Helical" evidence="6">
    <location>
        <begin position="260"/>
        <end position="279"/>
    </location>
</feature>
<proteinExistence type="inferred from homology"/>
<name>A0A8X8LBB4_9BACT</name>
<feature type="transmembrane region" description="Helical" evidence="6">
    <location>
        <begin position="291"/>
        <end position="307"/>
    </location>
</feature>
<dbReference type="InterPro" id="IPR002549">
    <property type="entry name" value="AI-2E-like"/>
</dbReference>
<sequence length="337" mass="38021">MLQRQDYKINRYFFLAIIILFGVFLLYSLVQFLTAFLAAIMFYVLSKSPVEWLIKKKRWSKPMAALLVIVVSFFIILLPISLLATMLYSKIISVTSNTQMIIGPLKDLDAYLQVHLHFTLLSSKNIDQLTSWLTNFISSALNQGLNLVSDISMMYFFLYFLIVNINRMEAAVIFYLPFKRSKIKMFGHELKAQTVSNAVGIPLIAVVQGLVIYISFLIAGMNEAGFWAVVTGFSSIVPVVGTALVWVPVAVYLIATGHTWQGVFVLAWGSIVLSVVDNFVRFALAKRMADVHPIVTVLGVIIGLHYFGITGLIFGPLLISYFIILLKIYYLEFQQKN</sequence>
<organism evidence="7 8">
    <name type="scientific">Hydrobacter penzbergensis</name>
    <dbReference type="NCBI Taxonomy" id="1235997"/>
    <lineage>
        <taxon>Bacteria</taxon>
        <taxon>Pseudomonadati</taxon>
        <taxon>Bacteroidota</taxon>
        <taxon>Chitinophagia</taxon>
        <taxon>Chitinophagales</taxon>
        <taxon>Chitinophagaceae</taxon>
        <taxon>Hydrobacter</taxon>
    </lineage>
</organism>
<dbReference type="RefSeq" id="WP_092723571.1">
    <property type="nucleotide sequence ID" value="NZ_FNNO01000006.1"/>
</dbReference>